<dbReference type="EMBL" id="CM055738">
    <property type="protein sequence ID" value="KAJ8005070.1"/>
    <property type="molecule type" value="Genomic_DNA"/>
</dbReference>
<name>A0ACC2GNE7_DALPE</name>
<comment type="caution">
    <text evidence="1">The sequence shown here is derived from an EMBL/GenBank/DDBJ whole genome shotgun (WGS) entry which is preliminary data.</text>
</comment>
<dbReference type="Proteomes" id="UP001157502">
    <property type="component" value="Chromosome 11"/>
</dbReference>
<evidence type="ECO:0000313" key="1">
    <source>
        <dbReference type="EMBL" id="KAJ8005070.1"/>
    </source>
</evidence>
<gene>
    <name evidence="1" type="ORF">DPEC_G00142840</name>
</gene>
<sequence>MPTSALPFSRPPCSDRHRCWPIAPWATPPPPVPCPPRRSLSSPARANPRLGVSRASRFLVLSEGGAAESEWASVESERGRGAAEQPSKPPVCDGRAETGGPVRQQSTRRILLSEPRADTRFHRGERERAEVESSDPGRATGGLGGAKQVGANPGSRSRSGGTRPDNTGDTSLQRCIPGNLLASPEKNRNPCGGGRRQECERNSSGTRPPLSLWTGGKLWIVQLPPATRHQGGWESRK</sequence>
<organism evidence="1 2">
    <name type="scientific">Dallia pectoralis</name>
    <name type="common">Alaska blackfish</name>
    <dbReference type="NCBI Taxonomy" id="75939"/>
    <lineage>
        <taxon>Eukaryota</taxon>
        <taxon>Metazoa</taxon>
        <taxon>Chordata</taxon>
        <taxon>Craniata</taxon>
        <taxon>Vertebrata</taxon>
        <taxon>Euteleostomi</taxon>
        <taxon>Actinopterygii</taxon>
        <taxon>Neopterygii</taxon>
        <taxon>Teleostei</taxon>
        <taxon>Protacanthopterygii</taxon>
        <taxon>Esociformes</taxon>
        <taxon>Umbridae</taxon>
        <taxon>Dallia</taxon>
    </lineage>
</organism>
<protein>
    <submittedName>
        <fullName evidence="1">Uncharacterized protein</fullName>
    </submittedName>
</protein>
<accession>A0ACC2GNE7</accession>
<evidence type="ECO:0000313" key="2">
    <source>
        <dbReference type="Proteomes" id="UP001157502"/>
    </source>
</evidence>
<proteinExistence type="predicted"/>
<reference evidence="1" key="1">
    <citation type="submission" date="2021-05" db="EMBL/GenBank/DDBJ databases">
        <authorList>
            <person name="Pan Q."/>
            <person name="Jouanno E."/>
            <person name="Zahm M."/>
            <person name="Klopp C."/>
            <person name="Cabau C."/>
            <person name="Louis A."/>
            <person name="Berthelot C."/>
            <person name="Parey E."/>
            <person name="Roest Crollius H."/>
            <person name="Montfort J."/>
            <person name="Robinson-Rechavi M."/>
            <person name="Bouchez O."/>
            <person name="Lampietro C."/>
            <person name="Lopez Roques C."/>
            <person name="Donnadieu C."/>
            <person name="Postlethwait J."/>
            <person name="Bobe J."/>
            <person name="Dillon D."/>
            <person name="Chandos A."/>
            <person name="von Hippel F."/>
            <person name="Guiguen Y."/>
        </authorList>
    </citation>
    <scope>NUCLEOTIDE SEQUENCE</scope>
    <source>
        <strain evidence="1">YG-Jan2019</strain>
    </source>
</reference>
<keyword evidence="2" id="KW-1185">Reference proteome</keyword>